<dbReference type="SUPFAM" id="SSF50182">
    <property type="entry name" value="Sm-like ribonucleoproteins"/>
    <property type="match status" value="1"/>
</dbReference>
<dbReference type="Gene3D" id="2.30.30.60">
    <property type="match status" value="1"/>
</dbReference>
<protein>
    <submittedName>
        <fullName evidence="12">Miniconductance mechanosensitive channel MscM</fullName>
    </submittedName>
</protein>
<name>A0A2P1VS73_PLESH</name>
<dbReference type="Proteomes" id="UP000664658">
    <property type="component" value="Unassembled WGS sequence"/>
</dbReference>
<reference evidence="12" key="1">
    <citation type="submission" date="2021-03" db="EMBL/GenBank/DDBJ databases">
        <title>Plesiomonas shigelloides zfcc0051, isolated from zebrafish feces.</title>
        <authorList>
            <person name="Vanderhoek Z."/>
            <person name="Gaulke C."/>
        </authorList>
    </citation>
    <scope>NUCLEOTIDE SEQUENCE</scope>
    <source>
        <strain evidence="12">Zfcc0051</strain>
    </source>
</reference>
<accession>A0A2P1VS73</accession>
<keyword evidence="6" id="KW-0472">Membrane</keyword>
<evidence type="ECO:0000256" key="2">
    <source>
        <dbReference type="ARBA" id="ARBA00008017"/>
    </source>
</evidence>
<comment type="subcellular location">
    <subcellularLocation>
        <location evidence="1">Cell membrane</location>
        <topology evidence="1">Multi-pass membrane protein</topology>
    </subcellularLocation>
</comment>
<dbReference type="Pfam" id="PF12794">
    <property type="entry name" value="MscS_TM"/>
    <property type="match status" value="1"/>
</dbReference>
<evidence type="ECO:0000256" key="6">
    <source>
        <dbReference type="ARBA" id="ARBA00023136"/>
    </source>
</evidence>
<evidence type="ECO:0000259" key="10">
    <source>
        <dbReference type="Pfam" id="PF21082"/>
    </source>
</evidence>
<dbReference type="RefSeq" id="WP_010864784.1">
    <property type="nucleotide sequence ID" value="NZ_CP027852.1"/>
</dbReference>
<evidence type="ECO:0000256" key="3">
    <source>
        <dbReference type="ARBA" id="ARBA00022475"/>
    </source>
</evidence>
<keyword evidence="4" id="KW-0812">Transmembrane</keyword>
<sequence length="1117" mass="125241">MSRHPLQRYCSLFLLLCALLVNSLPLQAEVLQPADKLQQSIDTTEAGNLPDKKAILENLQTALTWLKTRDEAQKRRTEYQAAIDNYPNLTSQLRQQLQQLQRSANSTSHTHNGAGLTTAELEQQILQTNSKLLGATRDLQQESDQIQAIIDSLNDIPTRQSEARTALNQAEQRLSTLPPSSNTPLQQSQEQALRAEVTARKAQVDTLELEQLSANNRLELARLRQEISRTERDQLDSRLQALRNAFNEQRQQEAQQALKQSTALIEQSADLPAFVTELINQNQQLSQALNQQASFLERTAEAQRSTQADINQVKQALSSIREQSQWLSVSNALGESLRSQIAKLPKMPKPQQLDREMADIRAQRLQYDEMQNTPLSEEQLTQIEALPKNLRNIWNSQYQTRHDLLTSLITGTDTSILELAKLKVATNQQIDVLREIKVATNRYLFWLPDLNPIGLGFPLAVLHDVRQLVAMDVFGQIAQGFVASLHSESLLWLLAAIGVSIASRYSMGNYRRFLDKAASRVGKVTLDSFGLTLRTLLWSVWVSLPAPVLLAAVGYSLLNAWAYPVAIAFGESLINLVIVISLFVITANFARAKGLFIVHFGWDSKKVGRAMRYYAVSLASFVPLWCVADTLSSLNDRQFNDTLVRLAFIGLCIVLMVLTASLRRTKVPLYLNAQGSGQNLINYLLWGVVLATPPLAILFTCLGYLSTSRALLARVEVSLVVWLFLLLFYYLTRRWMWIQRRRIAFERAKQRRSEILAQRARSNDDEHATSNDGAQDMIEEPVIDLDVISAKSLQLMRSMISLAALGSLMLIWSELRSAFAFLDNINLWNVIDITNGVESVQPITLGSLLLAGLALIITAKIIRNLPALMELALLQHLDLTPGTGYAITTLTKYSIILFGVMITASMIGVDWAKLQWLVAALGVGLGFGLQEIFANFISGLIILFEKPIRIGDTVTIRDLTGTVTKINTRATTIADWDRKEIIVPNKAFITEQFINWSLSDPITRIVLRIPAPQHADTQLVTSLIEQAARNTPNALETPAPEVYLVDLQQGIPLYEIRLYAAEMGHRMPIRHELHKQILALFHAHELELPYPPSQIRVEKMPASEALRRSAVSNVMTI</sequence>
<dbReference type="EMBL" id="JAFNAA010000005">
    <property type="protein sequence ID" value="MBO1107774.1"/>
    <property type="molecule type" value="Genomic_DNA"/>
</dbReference>
<feature type="domain" description="Mechanosensitive ion channel transmembrane helices 2/3" evidence="11">
    <location>
        <begin position="889"/>
        <end position="930"/>
    </location>
</feature>
<dbReference type="Pfam" id="PF21088">
    <property type="entry name" value="MS_channel_1st"/>
    <property type="match status" value="1"/>
</dbReference>
<proteinExistence type="inferred from homology"/>
<dbReference type="InterPro" id="IPR025692">
    <property type="entry name" value="MscS_IM_dom1"/>
</dbReference>
<evidence type="ECO:0000259" key="9">
    <source>
        <dbReference type="Pfam" id="PF12795"/>
    </source>
</evidence>
<dbReference type="AlphaFoldDB" id="A0A2P1VS73"/>
<dbReference type="InterPro" id="IPR011014">
    <property type="entry name" value="MscS_channel_TM-2"/>
</dbReference>
<dbReference type="PANTHER" id="PTHR30347">
    <property type="entry name" value="POTASSIUM CHANNEL RELATED"/>
    <property type="match status" value="1"/>
</dbReference>
<comment type="similarity">
    <text evidence="2">Belongs to the MscS (TC 1.A.23) family.</text>
</comment>
<dbReference type="SUPFAM" id="SSF82689">
    <property type="entry name" value="Mechanosensitive channel protein MscS (YggB), C-terminal domain"/>
    <property type="match status" value="1"/>
</dbReference>
<feature type="domain" description="Mechanosensitive ion channel MscS" evidence="7">
    <location>
        <begin position="932"/>
        <end position="997"/>
    </location>
</feature>
<dbReference type="InterPro" id="IPR052702">
    <property type="entry name" value="MscS-like_channel"/>
</dbReference>
<dbReference type="InterPro" id="IPR010920">
    <property type="entry name" value="LSM_dom_sf"/>
</dbReference>
<dbReference type="InterPro" id="IPR023408">
    <property type="entry name" value="MscS_beta-dom_sf"/>
</dbReference>
<evidence type="ECO:0000259" key="8">
    <source>
        <dbReference type="Pfam" id="PF12794"/>
    </source>
</evidence>
<dbReference type="InterPro" id="IPR049142">
    <property type="entry name" value="MS_channel_1st"/>
</dbReference>
<dbReference type="PANTHER" id="PTHR30347:SF9">
    <property type="entry name" value="MINICONDUCTANCE MECHANOSENSITIVE CHANNEL MSCM"/>
    <property type="match status" value="1"/>
</dbReference>
<dbReference type="Pfam" id="PF00924">
    <property type="entry name" value="MS_channel_2nd"/>
    <property type="match status" value="1"/>
</dbReference>
<dbReference type="PROSITE" id="PS01246">
    <property type="entry name" value="UPF0003"/>
    <property type="match status" value="1"/>
</dbReference>
<organism evidence="12 13">
    <name type="scientific">Plesiomonas shigelloides</name>
    <name type="common">Aeromonas shigelloides</name>
    <dbReference type="NCBI Taxonomy" id="703"/>
    <lineage>
        <taxon>Bacteria</taxon>
        <taxon>Pseudomonadati</taxon>
        <taxon>Pseudomonadota</taxon>
        <taxon>Gammaproteobacteria</taxon>
        <taxon>Enterobacterales</taxon>
        <taxon>Enterobacteriaceae</taxon>
        <taxon>Plesiomonas</taxon>
    </lineage>
</organism>
<dbReference type="GO" id="GO:0005886">
    <property type="term" value="C:plasma membrane"/>
    <property type="evidence" value="ECO:0007669"/>
    <property type="project" value="UniProtKB-SubCell"/>
</dbReference>
<keyword evidence="5" id="KW-1133">Transmembrane helix</keyword>
<dbReference type="Gene3D" id="3.30.70.100">
    <property type="match status" value="1"/>
</dbReference>
<dbReference type="Pfam" id="PF21082">
    <property type="entry name" value="MS_channel_3rd"/>
    <property type="match status" value="1"/>
</dbReference>
<gene>
    <name evidence="12" type="primary">mscM</name>
    <name evidence="12" type="ORF">J2R62_05975</name>
</gene>
<feature type="domain" description="Mechanosensitive ion channel MscS porin" evidence="9">
    <location>
        <begin position="47"/>
        <end position="273"/>
    </location>
</feature>
<evidence type="ECO:0000259" key="7">
    <source>
        <dbReference type="Pfam" id="PF00924"/>
    </source>
</evidence>
<evidence type="ECO:0000259" key="11">
    <source>
        <dbReference type="Pfam" id="PF21088"/>
    </source>
</evidence>
<evidence type="ECO:0000256" key="4">
    <source>
        <dbReference type="ARBA" id="ARBA00022692"/>
    </source>
</evidence>
<comment type="caution">
    <text evidence="12">The sequence shown here is derived from an EMBL/GenBank/DDBJ whole genome shotgun (WGS) entry which is preliminary data.</text>
</comment>
<dbReference type="InterPro" id="IPR006686">
    <property type="entry name" value="MscS_channel_CS"/>
</dbReference>
<feature type="domain" description="Mechanosensitive ion channel inner membrane" evidence="8">
    <location>
        <begin position="491"/>
        <end position="828"/>
    </location>
</feature>
<dbReference type="Gene3D" id="1.10.287.1260">
    <property type="match status" value="1"/>
</dbReference>
<evidence type="ECO:0000313" key="12">
    <source>
        <dbReference type="EMBL" id="MBO1107774.1"/>
    </source>
</evidence>
<dbReference type="InterPro" id="IPR011066">
    <property type="entry name" value="MscS_channel_C_sf"/>
</dbReference>
<dbReference type="InterPro" id="IPR006685">
    <property type="entry name" value="MscS_channel_2nd"/>
</dbReference>
<dbReference type="InterPro" id="IPR024393">
    <property type="entry name" value="MscS_porin"/>
</dbReference>
<evidence type="ECO:0000313" key="13">
    <source>
        <dbReference type="Proteomes" id="UP000664658"/>
    </source>
</evidence>
<dbReference type="Pfam" id="PF12795">
    <property type="entry name" value="MscS_porin"/>
    <property type="match status" value="1"/>
</dbReference>
<keyword evidence="3" id="KW-1003">Cell membrane</keyword>
<dbReference type="NCBIfam" id="NF008180">
    <property type="entry name" value="PRK10929.1"/>
    <property type="match status" value="1"/>
</dbReference>
<dbReference type="GO" id="GO:0008381">
    <property type="term" value="F:mechanosensitive monoatomic ion channel activity"/>
    <property type="evidence" value="ECO:0007669"/>
    <property type="project" value="UniProtKB-ARBA"/>
</dbReference>
<evidence type="ECO:0000256" key="1">
    <source>
        <dbReference type="ARBA" id="ARBA00004651"/>
    </source>
</evidence>
<dbReference type="SUPFAM" id="SSF82861">
    <property type="entry name" value="Mechanosensitive channel protein MscS (YggB), transmembrane region"/>
    <property type="match status" value="1"/>
</dbReference>
<evidence type="ECO:0000256" key="5">
    <source>
        <dbReference type="ARBA" id="ARBA00022989"/>
    </source>
</evidence>
<dbReference type="InterPro" id="IPR049278">
    <property type="entry name" value="MS_channel_C"/>
</dbReference>
<feature type="domain" description="Mechanosensitive ion channel MscS C-terminal" evidence="10">
    <location>
        <begin position="1005"/>
        <end position="1087"/>
    </location>
</feature>